<proteinExistence type="predicted"/>
<organism evidence="2 3">
    <name type="scientific">Stylosanthes scabra</name>
    <dbReference type="NCBI Taxonomy" id="79078"/>
    <lineage>
        <taxon>Eukaryota</taxon>
        <taxon>Viridiplantae</taxon>
        <taxon>Streptophyta</taxon>
        <taxon>Embryophyta</taxon>
        <taxon>Tracheophyta</taxon>
        <taxon>Spermatophyta</taxon>
        <taxon>Magnoliopsida</taxon>
        <taxon>eudicotyledons</taxon>
        <taxon>Gunneridae</taxon>
        <taxon>Pentapetalae</taxon>
        <taxon>rosids</taxon>
        <taxon>fabids</taxon>
        <taxon>Fabales</taxon>
        <taxon>Fabaceae</taxon>
        <taxon>Papilionoideae</taxon>
        <taxon>50 kb inversion clade</taxon>
        <taxon>dalbergioids sensu lato</taxon>
        <taxon>Dalbergieae</taxon>
        <taxon>Pterocarpus clade</taxon>
        <taxon>Stylosanthes</taxon>
    </lineage>
</organism>
<feature type="compositionally biased region" description="Basic and acidic residues" evidence="1">
    <location>
        <begin position="1"/>
        <end position="20"/>
    </location>
</feature>
<reference evidence="2 3" key="1">
    <citation type="journal article" date="2023" name="Plants (Basel)">
        <title>Bridging the Gap: Combining Genomics and Transcriptomics Approaches to Understand Stylosanthes scabra, an Orphan Legume from the Brazilian Caatinga.</title>
        <authorList>
            <person name="Ferreira-Neto J.R.C."/>
            <person name="da Silva M.D."/>
            <person name="Binneck E."/>
            <person name="de Melo N.F."/>
            <person name="da Silva R.H."/>
            <person name="de Melo A.L.T.M."/>
            <person name="Pandolfi V."/>
            <person name="Bustamante F.O."/>
            <person name="Brasileiro-Vidal A.C."/>
            <person name="Benko-Iseppon A.M."/>
        </authorList>
    </citation>
    <scope>NUCLEOTIDE SEQUENCE [LARGE SCALE GENOMIC DNA]</scope>
    <source>
        <tissue evidence="2">Leaves</tissue>
    </source>
</reference>
<feature type="region of interest" description="Disordered" evidence="1">
    <location>
        <begin position="1"/>
        <end position="28"/>
    </location>
</feature>
<gene>
    <name evidence="2" type="ORF">PIB30_055957</name>
</gene>
<accession>A0ABU6RJI1</accession>
<protein>
    <submittedName>
        <fullName evidence="2">Uncharacterized protein</fullName>
    </submittedName>
</protein>
<sequence>MSGGEDGKRDSVSGDGDRHLSSGRLSPRRRVLPFVGKPPILLAAVLPLHREDEGRTVRKKEEGVLLGVGAAGAVTRSGRHGAEHGGERQDVHASLFERGSFLFWFQTKREELNPKFDLGPHGVH</sequence>
<keyword evidence="3" id="KW-1185">Reference proteome</keyword>
<name>A0ABU6RJI1_9FABA</name>
<evidence type="ECO:0000256" key="1">
    <source>
        <dbReference type="SAM" id="MobiDB-lite"/>
    </source>
</evidence>
<comment type="caution">
    <text evidence="2">The sequence shown here is derived from an EMBL/GenBank/DDBJ whole genome shotgun (WGS) entry which is preliminary data.</text>
</comment>
<dbReference type="EMBL" id="JASCZI010030650">
    <property type="protein sequence ID" value="MED6124104.1"/>
    <property type="molecule type" value="Genomic_DNA"/>
</dbReference>
<evidence type="ECO:0000313" key="2">
    <source>
        <dbReference type="EMBL" id="MED6124104.1"/>
    </source>
</evidence>
<dbReference type="Proteomes" id="UP001341840">
    <property type="component" value="Unassembled WGS sequence"/>
</dbReference>
<evidence type="ECO:0000313" key="3">
    <source>
        <dbReference type="Proteomes" id="UP001341840"/>
    </source>
</evidence>